<keyword evidence="6 14" id="KW-0031">Aminopeptidase</keyword>
<gene>
    <name evidence="17" type="ORF">GTHE00462_LOCUS16911</name>
</gene>
<dbReference type="FunFam" id="3.30.540.30:FF:000001">
    <property type="entry name" value="Dipeptidyl peptidase 3"/>
    <property type="match status" value="1"/>
</dbReference>
<evidence type="ECO:0000256" key="8">
    <source>
        <dbReference type="ARBA" id="ARBA00022670"/>
    </source>
</evidence>
<protein>
    <recommendedName>
        <fullName evidence="5 14">Dipeptidyl peptidase 3</fullName>
        <ecNumber evidence="4 14">3.4.14.4</ecNumber>
    </recommendedName>
    <alternativeName>
        <fullName evidence="14">Dipeptidyl aminopeptidase III</fullName>
    </alternativeName>
    <alternativeName>
        <fullName evidence="14">Dipeptidyl peptidase III</fullName>
    </alternativeName>
</protein>
<dbReference type="GO" id="GO:0004177">
    <property type="term" value="F:aminopeptidase activity"/>
    <property type="evidence" value="ECO:0007669"/>
    <property type="project" value="UniProtKB-KW"/>
</dbReference>
<evidence type="ECO:0000256" key="14">
    <source>
        <dbReference type="PIRNR" id="PIRNR007828"/>
    </source>
</evidence>
<feature type="binding site" evidence="16">
    <location>
        <position position="494"/>
    </location>
    <ligand>
        <name>Zn(2+)</name>
        <dbReference type="ChEBI" id="CHEBI:29105"/>
        <note>catalytic</note>
    </ligand>
</feature>
<dbReference type="PIRSF" id="PIRSF007828">
    <property type="entry name" value="Dipeptidyl-peptidase_III"/>
    <property type="match status" value="1"/>
</dbReference>
<keyword evidence="10 14" id="KW-0378">Hydrolase</keyword>
<keyword evidence="12" id="KW-0007">Acetylation</keyword>
<feature type="binding site" evidence="16">
    <location>
        <position position="441"/>
    </location>
    <ligand>
        <name>Zn(2+)</name>
        <dbReference type="ChEBI" id="CHEBI:29105"/>
        <note>catalytic</note>
    </ligand>
</feature>
<keyword evidence="8 14" id="KW-0645">Protease</keyword>
<evidence type="ECO:0000256" key="16">
    <source>
        <dbReference type="PIRSR" id="PIRSR007828-2"/>
    </source>
</evidence>
<keyword evidence="7 14" id="KW-0963">Cytoplasm</keyword>
<evidence type="ECO:0000256" key="1">
    <source>
        <dbReference type="ARBA" id="ARBA00001336"/>
    </source>
</evidence>
<evidence type="ECO:0000256" key="11">
    <source>
        <dbReference type="ARBA" id="ARBA00022833"/>
    </source>
</evidence>
<dbReference type="Pfam" id="PF03571">
    <property type="entry name" value="Peptidase_M49"/>
    <property type="match status" value="1"/>
</dbReference>
<dbReference type="Gene3D" id="3.30.540.30">
    <property type="match status" value="3"/>
</dbReference>
<accession>A0A7S4NQS1</accession>
<evidence type="ECO:0000256" key="9">
    <source>
        <dbReference type="ARBA" id="ARBA00022723"/>
    </source>
</evidence>
<comment type="similarity">
    <text evidence="3 14">Belongs to the peptidase M49 family.</text>
</comment>
<evidence type="ECO:0000256" key="12">
    <source>
        <dbReference type="ARBA" id="ARBA00022990"/>
    </source>
</evidence>
<dbReference type="GO" id="GO:0006508">
    <property type="term" value="P:proteolysis"/>
    <property type="evidence" value="ECO:0007669"/>
    <property type="project" value="UniProtKB-KW"/>
</dbReference>
<name>A0A7S4NQS1_GUITH</name>
<sequence length="708" mass="79341">MSDLHVTPTNTPICLLDAKEAFHGLTENEKLYSYHLNVGCWAGALSCLAQTSPESPKFFLLLHKLFAADDVADLEKRCLANGVQQEDWDAFIQFCACFYGNMGNYLSFGDTKFIPRCGSEKIAKIVSLSSKGPELAEDWKNIENDIYDLSDAKKQFGLDGKGISTYYSPDMTTAEIQVVQDFLTSQNMGDQAYNTRLFKTSKDGEVVYQLCIASANRQESAMHVFRDVKIEVKYGDHSPFMGELARAIERASKYVPEENKDRVEMLKHYVNSFNSGNIQDHKDSQRSWVKDKGPPVETNIGFIESYRDPFGVRGEFEGFVAVVNRSQSQKFQSLVDNATKFISMLPWDPAFEKDEFLRPDFTSLDVLCFASSGIPAGINIPNYDDIRQEQGFKNVSLGNVLSAQPPAKPITFLAQEDQALFKEWQGRSFEVQVAIHELLGHGSGKLLKEGSDGALNFDKNKVKHPFTGNSIETFYKPGETWDGKFGAESSSYEECRAESVGIFLSCVPEILSLFGHSASADEVSDVTYVNWLIMVRAGLLSLEYFTPENSKWRQAHMQARYAILRVLLEAGEGLVSIVKKDDDVIISLDRSKILSVGRKAMAAFLEKLNVYKATADVEEGIKMYKYYTSVPEDMLELRKIVLAKKEPRKIFVQGVTSLSSDGQVSFKDYEATAYGMINSFKERYSADGPLGSLVEQLKFCGQFPMESN</sequence>
<evidence type="ECO:0000256" key="2">
    <source>
        <dbReference type="ARBA" id="ARBA00004496"/>
    </source>
</evidence>
<evidence type="ECO:0000256" key="7">
    <source>
        <dbReference type="ARBA" id="ARBA00022490"/>
    </source>
</evidence>
<keyword evidence="13 14" id="KW-0482">Metalloprotease</keyword>
<keyword evidence="9 14" id="KW-0479">Metal-binding</keyword>
<evidence type="ECO:0000256" key="5">
    <source>
        <dbReference type="ARBA" id="ARBA00014713"/>
    </source>
</evidence>
<keyword evidence="11 14" id="KW-0862">Zinc</keyword>
<evidence type="ECO:0000256" key="15">
    <source>
        <dbReference type="PIRSR" id="PIRSR007828-1"/>
    </source>
</evidence>
<dbReference type="PANTHER" id="PTHR23422:SF11">
    <property type="entry name" value="DIPEPTIDYL PEPTIDASE 3"/>
    <property type="match status" value="1"/>
</dbReference>
<comment type="catalytic activity">
    <reaction evidence="1 14">
        <text>Release of an N-terminal dipeptide from a peptide comprising four or more residues, with broad specificity. Also acts on dipeptidyl 2-naphthylamides.</text>
        <dbReference type="EC" id="3.4.14.4"/>
    </reaction>
</comment>
<dbReference type="FunFam" id="3.30.540.30:FF:000002">
    <property type="entry name" value="Dipeptidyl peptidase 3"/>
    <property type="match status" value="1"/>
</dbReference>
<evidence type="ECO:0000313" key="17">
    <source>
        <dbReference type="EMBL" id="CAE2302774.1"/>
    </source>
</evidence>
<dbReference type="AlphaFoldDB" id="A0A7S4NQS1"/>
<evidence type="ECO:0000256" key="6">
    <source>
        <dbReference type="ARBA" id="ARBA00022438"/>
    </source>
</evidence>
<proteinExistence type="inferred from homology"/>
<dbReference type="EC" id="3.4.14.4" evidence="4 14"/>
<comment type="subcellular location">
    <subcellularLocation>
        <location evidence="2">Cytoplasm</location>
    </subcellularLocation>
</comment>
<dbReference type="GO" id="GO:0008235">
    <property type="term" value="F:metalloexopeptidase activity"/>
    <property type="evidence" value="ECO:0007669"/>
    <property type="project" value="InterPro"/>
</dbReference>
<organism evidence="17">
    <name type="scientific">Guillardia theta</name>
    <name type="common">Cryptophyte</name>
    <name type="synonym">Cryptomonas phi</name>
    <dbReference type="NCBI Taxonomy" id="55529"/>
    <lineage>
        <taxon>Eukaryota</taxon>
        <taxon>Cryptophyceae</taxon>
        <taxon>Pyrenomonadales</taxon>
        <taxon>Geminigeraceae</taxon>
        <taxon>Guillardia</taxon>
    </lineage>
</organism>
<evidence type="ECO:0000256" key="4">
    <source>
        <dbReference type="ARBA" id="ARBA00012063"/>
    </source>
</evidence>
<dbReference type="GO" id="GO:0008239">
    <property type="term" value="F:dipeptidyl-peptidase activity"/>
    <property type="evidence" value="ECO:0007669"/>
    <property type="project" value="UniProtKB-UniRule"/>
</dbReference>
<dbReference type="PANTHER" id="PTHR23422">
    <property type="entry name" value="DIPEPTIDYL PEPTIDASE III-RELATED"/>
    <property type="match status" value="1"/>
</dbReference>
<dbReference type="InterPro" id="IPR005317">
    <property type="entry name" value="Dipeptidyl-peptase3"/>
</dbReference>
<dbReference type="FunFam" id="3.30.540.30:FF:000003">
    <property type="entry name" value="Dipeptidyl peptidase 3"/>
    <property type="match status" value="1"/>
</dbReference>
<dbReference type="EMBL" id="HBKN01021521">
    <property type="protein sequence ID" value="CAE2302774.1"/>
    <property type="molecule type" value="Transcribed_RNA"/>
</dbReference>
<dbReference type="GO" id="GO:0005737">
    <property type="term" value="C:cytoplasm"/>
    <property type="evidence" value="ECO:0007669"/>
    <property type="project" value="UniProtKB-SubCell"/>
</dbReference>
<feature type="active site" evidence="15">
    <location>
        <position position="437"/>
    </location>
</feature>
<dbReference type="InterPro" id="IPR039461">
    <property type="entry name" value="Peptidase_M49"/>
</dbReference>
<evidence type="ECO:0000256" key="3">
    <source>
        <dbReference type="ARBA" id="ARBA00010200"/>
    </source>
</evidence>
<dbReference type="GO" id="GO:0008270">
    <property type="term" value="F:zinc ion binding"/>
    <property type="evidence" value="ECO:0007669"/>
    <property type="project" value="UniProtKB-ARBA"/>
</dbReference>
<evidence type="ECO:0000256" key="10">
    <source>
        <dbReference type="ARBA" id="ARBA00022801"/>
    </source>
</evidence>
<comment type="cofactor">
    <cofactor evidence="14 16">
        <name>Zn(2+)</name>
        <dbReference type="ChEBI" id="CHEBI:29105"/>
    </cofactor>
    <text evidence="14 16">Binds 1 zinc ion per subunit.</text>
</comment>
<feature type="binding site" evidence="16">
    <location>
        <position position="436"/>
    </location>
    <ligand>
        <name>Zn(2+)</name>
        <dbReference type="ChEBI" id="CHEBI:29105"/>
        <note>catalytic</note>
    </ligand>
</feature>
<reference evidence="17" key="1">
    <citation type="submission" date="2021-01" db="EMBL/GenBank/DDBJ databases">
        <authorList>
            <person name="Corre E."/>
            <person name="Pelletier E."/>
            <person name="Niang G."/>
            <person name="Scheremetjew M."/>
            <person name="Finn R."/>
            <person name="Kale V."/>
            <person name="Holt S."/>
            <person name="Cochrane G."/>
            <person name="Meng A."/>
            <person name="Brown T."/>
            <person name="Cohen L."/>
        </authorList>
    </citation>
    <scope>NUCLEOTIDE SEQUENCE</scope>
    <source>
        <strain evidence="17">CCMP 2712</strain>
    </source>
</reference>
<evidence type="ECO:0000256" key="13">
    <source>
        <dbReference type="ARBA" id="ARBA00023049"/>
    </source>
</evidence>